<comment type="caution">
    <text evidence="2">The sequence shown here is derived from an EMBL/GenBank/DDBJ whole genome shotgun (WGS) entry which is preliminary data.</text>
</comment>
<dbReference type="Proteomes" id="UP000238220">
    <property type="component" value="Unassembled WGS sequence"/>
</dbReference>
<keyword evidence="3" id="KW-1185">Reference proteome</keyword>
<sequence>MRTTSILAGSLALLAAALSGVAAAEETAAASATVSAPSALDPDAYFKGQTGGTFGKSVTSVLLPKTKRVAVAGFRVVFINYNTVSAQVRASYLPGRDTSGAKASMNVTLEGVDSATMQAITDKAYADFLAQLAAAGREVVPASELASFHAEVEPSAQPYEKEVAGAKGIAFAPSGTPLFFTYADFGWTDKTPFNQKSYRLLAPLSEKLQAIVVAPLIVVDFANMTSSGNRSGLMARDAEVGASLAMSVKSFYTPMIRAEESKMGMTSKGEEANATLQQAIVSDLAFGTLEQMEQTDNESTKKMFDMIGGFMGMANAGGAARKKSSNSAKTDSAAYSAAALDALGRSTATFAAWFQKYPAP</sequence>
<dbReference type="AlphaFoldDB" id="A0A2S5TKE9"/>
<protein>
    <recommendedName>
        <fullName evidence="4">DUF3313 domain-containing protein</fullName>
    </recommendedName>
</protein>
<feature type="signal peptide" evidence="1">
    <location>
        <begin position="1"/>
        <end position="24"/>
    </location>
</feature>
<accession>A0A2S5TKE9</accession>
<evidence type="ECO:0000256" key="1">
    <source>
        <dbReference type="SAM" id="SignalP"/>
    </source>
</evidence>
<evidence type="ECO:0008006" key="4">
    <source>
        <dbReference type="Google" id="ProtNLM"/>
    </source>
</evidence>
<dbReference type="RefSeq" id="WP_104229484.1">
    <property type="nucleotide sequence ID" value="NZ_PSNW01000002.1"/>
</dbReference>
<evidence type="ECO:0000313" key="2">
    <source>
        <dbReference type="EMBL" id="PPE75258.1"/>
    </source>
</evidence>
<feature type="chain" id="PRO_5015479508" description="DUF3313 domain-containing protein" evidence="1">
    <location>
        <begin position="25"/>
        <end position="360"/>
    </location>
</feature>
<dbReference type="OrthoDB" id="7210400at2"/>
<keyword evidence="1" id="KW-0732">Signal</keyword>
<name>A0A2S5TKE9_9GAMM</name>
<proteinExistence type="predicted"/>
<gene>
    <name evidence="2" type="ORF">C3942_06195</name>
</gene>
<evidence type="ECO:0000313" key="3">
    <source>
        <dbReference type="Proteomes" id="UP000238220"/>
    </source>
</evidence>
<organism evidence="2 3">
    <name type="scientific">Solimonas fluminis</name>
    <dbReference type="NCBI Taxonomy" id="2086571"/>
    <lineage>
        <taxon>Bacteria</taxon>
        <taxon>Pseudomonadati</taxon>
        <taxon>Pseudomonadota</taxon>
        <taxon>Gammaproteobacteria</taxon>
        <taxon>Nevskiales</taxon>
        <taxon>Nevskiaceae</taxon>
        <taxon>Solimonas</taxon>
    </lineage>
</organism>
<reference evidence="2 3" key="1">
    <citation type="submission" date="2018-02" db="EMBL/GenBank/DDBJ databases">
        <title>Genome sequencing of Solimonas sp. HR-BB.</title>
        <authorList>
            <person name="Lee Y."/>
            <person name="Jeon C.O."/>
        </authorList>
    </citation>
    <scope>NUCLEOTIDE SEQUENCE [LARGE SCALE GENOMIC DNA]</scope>
    <source>
        <strain evidence="2 3">HR-BB</strain>
    </source>
</reference>
<dbReference type="EMBL" id="PSNW01000002">
    <property type="protein sequence ID" value="PPE75258.1"/>
    <property type="molecule type" value="Genomic_DNA"/>
</dbReference>